<dbReference type="PROSITE" id="PS00107">
    <property type="entry name" value="PROTEIN_KINASE_ATP"/>
    <property type="match status" value="1"/>
</dbReference>
<evidence type="ECO:0000256" key="3">
    <source>
        <dbReference type="SAM" id="Phobius"/>
    </source>
</evidence>
<evidence type="ECO:0000313" key="4">
    <source>
        <dbReference type="EMBL" id="MBX25064.1"/>
    </source>
</evidence>
<dbReference type="EMBL" id="GGEC01044580">
    <property type="protein sequence ID" value="MBX25064.1"/>
    <property type="molecule type" value="Transcribed_RNA"/>
</dbReference>
<keyword evidence="3" id="KW-0472">Membrane</keyword>
<feature type="compositionally biased region" description="Polar residues" evidence="2">
    <location>
        <begin position="55"/>
        <end position="69"/>
    </location>
</feature>
<keyword evidence="1" id="KW-0547">Nucleotide-binding</keyword>
<proteinExistence type="predicted"/>
<dbReference type="InterPro" id="IPR017441">
    <property type="entry name" value="Protein_kinase_ATP_BS"/>
</dbReference>
<feature type="region of interest" description="Disordered" evidence="2">
    <location>
        <begin position="46"/>
        <end position="97"/>
    </location>
</feature>
<dbReference type="Gene3D" id="3.30.200.20">
    <property type="entry name" value="Phosphorylase Kinase, domain 1"/>
    <property type="match status" value="1"/>
</dbReference>
<protein>
    <submittedName>
        <fullName evidence="4">Uncharacterized protein MANES_S023500</fullName>
    </submittedName>
</protein>
<accession>A0A2P2M4C1</accession>
<evidence type="ECO:0000256" key="2">
    <source>
        <dbReference type="SAM" id="MobiDB-lite"/>
    </source>
</evidence>
<feature type="binding site" evidence="1">
    <location>
        <position position="164"/>
    </location>
    <ligand>
        <name>ATP</name>
        <dbReference type="ChEBI" id="CHEBI:30616"/>
    </ligand>
</feature>
<sequence length="233" mass="26276">MGLFIDCVKSKNFEEKSKSKKKSKVEGNGKKKKEIGCWIKFRSMGGCMPSRSKVDSSVSGAPSQYVESKSTNEKSRDQPVIPVISSTTTSNAESASSTPKFSEELKLAFQLRKFTFNELKLATRNFRPESLLGEGGFGCVFKGWIEENGTAPVKPGTGLTVAVKTLNHDGLQGHKEWLVWTLFIVFFFYHYLFLFPPIVLSDSFDFLSFELFSCSRYFRLKLTFSGNFSTLIW</sequence>
<dbReference type="SUPFAM" id="SSF56112">
    <property type="entry name" value="Protein kinase-like (PK-like)"/>
    <property type="match status" value="1"/>
</dbReference>
<dbReference type="GO" id="GO:0005524">
    <property type="term" value="F:ATP binding"/>
    <property type="evidence" value="ECO:0007669"/>
    <property type="project" value="UniProtKB-UniRule"/>
</dbReference>
<keyword evidence="3" id="KW-0812">Transmembrane</keyword>
<dbReference type="PANTHER" id="PTHR45621">
    <property type="entry name" value="OS01G0588500 PROTEIN-RELATED"/>
    <property type="match status" value="1"/>
</dbReference>
<keyword evidence="3" id="KW-1133">Transmembrane helix</keyword>
<evidence type="ECO:0000256" key="1">
    <source>
        <dbReference type="PROSITE-ProRule" id="PRU10141"/>
    </source>
</evidence>
<keyword evidence="1" id="KW-0067">ATP-binding</keyword>
<reference evidence="4" key="1">
    <citation type="submission" date="2018-02" db="EMBL/GenBank/DDBJ databases">
        <title>Rhizophora mucronata_Transcriptome.</title>
        <authorList>
            <person name="Meera S.P."/>
            <person name="Sreeshan A."/>
            <person name="Augustine A."/>
        </authorList>
    </citation>
    <scope>NUCLEOTIDE SEQUENCE</scope>
    <source>
        <tissue evidence="4">Leaf</tissue>
    </source>
</reference>
<dbReference type="AlphaFoldDB" id="A0A2P2M4C1"/>
<organism evidence="4">
    <name type="scientific">Rhizophora mucronata</name>
    <name type="common">Asiatic mangrove</name>
    <dbReference type="NCBI Taxonomy" id="61149"/>
    <lineage>
        <taxon>Eukaryota</taxon>
        <taxon>Viridiplantae</taxon>
        <taxon>Streptophyta</taxon>
        <taxon>Embryophyta</taxon>
        <taxon>Tracheophyta</taxon>
        <taxon>Spermatophyta</taxon>
        <taxon>Magnoliopsida</taxon>
        <taxon>eudicotyledons</taxon>
        <taxon>Gunneridae</taxon>
        <taxon>Pentapetalae</taxon>
        <taxon>rosids</taxon>
        <taxon>fabids</taxon>
        <taxon>Malpighiales</taxon>
        <taxon>Rhizophoraceae</taxon>
        <taxon>Rhizophora</taxon>
    </lineage>
</organism>
<dbReference type="InterPro" id="IPR050823">
    <property type="entry name" value="Plant_Ser_Thr_Prot_Kinase"/>
</dbReference>
<name>A0A2P2M4C1_RHIMU</name>
<dbReference type="InterPro" id="IPR011009">
    <property type="entry name" value="Kinase-like_dom_sf"/>
</dbReference>
<feature type="transmembrane region" description="Helical" evidence="3">
    <location>
        <begin position="177"/>
        <end position="199"/>
    </location>
</feature>
<feature type="compositionally biased region" description="Low complexity" evidence="2">
    <location>
        <begin position="85"/>
        <end position="97"/>
    </location>
</feature>